<dbReference type="Proteomes" id="UP000195221">
    <property type="component" value="Unassembled WGS sequence"/>
</dbReference>
<comment type="caution">
    <text evidence="1">The sequence shown here is derived from an EMBL/GenBank/DDBJ whole genome shotgun (WGS) entry which is preliminary data.</text>
</comment>
<organism evidence="1 2">
    <name type="scientific">Caballeronia sordidicola</name>
    <name type="common">Burkholderia sordidicola</name>
    <dbReference type="NCBI Taxonomy" id="196367"/>
    <lineage>
        <taxon>Bacteria</taxon>
        <taxon>Pseudomonadati</taxon>
        <taxon>Pseudomonadota</taxon>
        <taxon>Betaproteobacteria</taxon>
        <taxon>Burkholderiales</taxon>
        <taxon>Burkholderiaceae</taxon>
        <taxon>Caballeronia</taxon>
    </lineage>
</organism>
<reference evidence="1 2" key="1">
    <citation type="submission" date="2017-03" db="EMBL/GenBank/DDBJ databases">
        <title>Genome analysis of strain PAMC 26577.</title>
        <authorList>
            <person name="Oh H.-M."/>
            <person name="Yang J.-A."/>
        </authorList>
    </citation>
    <scope>NUCLEOTIDE SEQUENCE [LARGE SCALE GENOMIC DNA]</scope>
    <source>
        <strain evidence="1 2">PAMC 26577</strain>
    </source>
</reference>
<gene>
    <name evidence="1" type="ORF">PAMC26577_06020</name>
</gene>
<dbReference type="AlphaFoldDB" id="A0A242N3D7"/>
<accession>A0A242N3D7</accession>
<proteinExistence type="predicted"/>
<evidence type="ECO:0000313" key="2">
    <source>
        <dbReference type="Proteomes" id="UP000195221"/>
    </source>
</evidence>
<protein>
    <submittedName>
        <fullName evidence="1">Uncharacterized protein</fullName>
    </submittedName>
</protein>
<name>A0A242N3D7_CABSO</name>
<dbReference type="EMBL" id="NBTZ01000026">
    <property type="protein sequence ID" value="OTP78189.1"/>
    <property type="molecule type" value="Genomic_DNA"/>
</dbReference>
<sequence length="39" mass="4022">MLSQASSYATSAHMELALAAIQALFVTIGCSGDDPEAHL</sequence>
<evidence type="ECO:0000313" key="1">
    <source>
        <dbReference type="EMBL" id="OTP78189.1"/>
    </source>
</evidence>